<dbReference type="Proteomes" id="UP000280935">
    <property type="component" value="Unassembled WGS sequence"/>
</dbReference>
<accession>A0A3P1WX43</accession>
<gene>
    <name evidence="1" type="ORF">EII35_04245</name>
</gene>
<comment type="caution">
    <text evidence="1">The sequence shown here is derived from an EMBL/GenBank/DDBJ whole genome shotgun (WGS) entry which is preliminary data.</text>
</comment>
<dbReference type="EMBL" id="RQYT01000005">
    <property type="protein sequence ID" value="RRD50606.1"/>
    <property type="molecule type" value="Genomic_DNA"/>
</dbReference>
<dbReference type="AlphaFoldDB" id="A0A3P1WX43"/>
<proteinExistence type="predicted"/>
<sequence>MDLSPSGCAVAAPANDDGEYTFTWDGVEFRVDEELRRKLAKGRTGAGLFDEIVRGYLAAMPMVAAALVEELGDPAELTQLGETPEAIAAFLGPVTVDAVSAKWGTRLSYVEHRIDEDHVLDVEITGVWESIDEVVLDG</sequence>
<dbReference type="OrthoDB" id="5792777at2"/>
<organism evidence="1 2">
    <name type="scientific">Arachnia propionica</name>
    <dbReference type="NCBI Taxonomy" id="1750"/>
    <lineage>
        <taxon>Bacteria</taxon>
        <taxon>Bacillati</taxon>
        <taxon>Actinomycetota</taxon>
        <taxon>Actinomycetes</taxon>
        <taxon>Propionibacteriales</taxon>
        <taxon>Propionibacteriaceae</taxon>
        <taxon>Arachnia</taxon>
    </lineage>
</organism>
<evidence type="ECO:0000313" key="1">
    <source>
        <dbReference type="EMBL" id="RRD50606.1"/>
    </source>
</evidence>
<reference evidence="1 2" key="1">
    <citation type="submission" date="2018-11" db="EMBL/GenBank/DDBJ databases">
        <title>Genomes From Bacteria Associated with the Canine Oral Cavity: a Test Case for Automated Genome-Based Taxonomic Assignment.</title>
        <authorList>
            <person name="Coil D.A."/>
            <person name="Jospin G."/>
            <person name="Darling A.E."/>
            <person name="Wallis C."/>
            <person name="Davis I.J."/>
            <person name="Harris S."/>
            <person name="Eisen J.A."/>
            <person name="Holcombe L.J."/>
            <person name="O'Flynn C."/>
        </authorList>
    </citation>
    <scope>NUCLEOTIDE SEQUENCE [LARGE SCALE GENOMIC DNA]</scope>
    <source>
        <strain evidence="1 2">OH2822_COT-296</strain>
    </source>
</reference>
<dbReference type="RefSeq" id="WP_125227211.1">
    <property type="nucleotide sequence ID" value="NZ_RQYT01000005.1"/>
</dbReference>
<name>A0A3P1WX43_9ACTN</name>
<evidence type="ECO:0000313" key="2">
    <source>
        <dbReference type="Proteomes" id="UP000280935"/>
    </source>
</evidence>
<protein>
    <submittedName>
        <fullName evidence="1">Uncharacterized protein</fullName>
    </submittedName>
</protein>